<keyword evidence="1" id="KW-0812">Transmembrane</keyword>
<comment type="caution">
    <text evidence="2">The sequence shown here is derived from an EMBL/GenBank/DDBJ whole genome shotgun (WGS) entry which is preliminary data.</text>
</comment>
<feature type="transmembrane region" description="Helical" evidence="1">
    <location>
        <begin position="61"/>
        <end position="84"/>
    </location>
</feature>
<sequence length="104" mass="11711">MQASTITERIRRHPRFGELVRRRARLSRVLLALVLAPYLALMLAVAMQPQRLAEPLHPETLLNLGIVLAVGIVLLGWAATWFYVRRANGKLETMVQQILSEAGQ</sequence>
<dbReference type="InterPro" id="IPR052959">
    <property type="entry name" value="Inner_membrane_assoc"/>
</dbReference>
<dbReference type="GO" id="GO:0005886">
    <property type="term" value="C:plasma membrane"/>
    <property type="evidence" value="ECO:0007669"/>
    <property type="project" value="TreeGrafter"/>
</dbReference>
<dbReference type="Pfam" id="PF04341">
    <property type="entry name" value="DUF485"/>
    <property type="match status" value="1"/>
</dbReference>
<protein>
    <submittedName>
        <fullName evidence="2">Uncharacterized membrane protein (DUF485 family)</fullName>
    </submittedName>
</protein>
<keyword evidence="1" id="KW-1133">Transmembrane helix</keyword>
<dbReference type="InterPro" id="IPR007436">
    <property type="entry name" value="DUF485"/>
</dbReference>
<evidence type="ECO:0000256" key="1">
    <source>
        <dbReference type="SAM" id="Phobius"/>
    </source>
</evidence>
<feature type="transmembrane region" description="Helical" evidence="1">
    <location>
        <begin position="29"/>
        <end position="49"/>
    </location>
</feature>
<keyword evidence="3" id="KW-1185">Reference proteome</keyword>
<evidence type="ECO:0000313" key="2">
    <source>
        <dbReference type="EMBL" id="PZX26985.1"/>
    </source>
</evidence>
<organism evidence="2 3">
    <name type="scientific">Cupriavidus phytorum</name>
    <dbReference type="NCBI Taxonomy" id="3024399"/>
    <lineage>
        <taxon>Bacteria</taxon>
        <taxon>Pseudomonadati</taxon>
        <taxon>Pseudomonadota</taxon>
        <taxon>Betaproteobacteria</taxon>
        <taxon>Burkholderiales</taxon>
        <taxon>Burkholderiaceae</taxon>
        <taxon>Cupriavidus</taxon>
    </lineage>
</organism>
<proteinExistence type="predicted"/>
<dbReference type="EMBL" id="QKZN01000006">
    <property type="protein sequence ID" value="PZX26985.1"/>
    <property type="molecule type" value="Genomic_DNA"/>
</dbReference>
<accession>A0A2W7PH59</accession>
<evidence type="ECO:0000313" key="3">
    <source>
        <dbReference type="Proteomes" id="UP000249638"/>
    </source>
</evidence>
<dbReference type="PANTHER" id="PTHR38598:SF1">
    <property type="entry name" value="INNER MEMBRANE PROTEIN YJCH"/>
    <property type="match status" value="1"/>
</dbReference>
<dbReference type="Proteomes" id="UP000249638">
    <property type="component" value="Unassembled WGS sequence"/>
</dbReference>
<reference evidence="2" key="1">
    <citation type="submission" date="2018-06" db="EMBL/GenBank/DDBJ databases">
        <title>Genomic Encyclopedia of Type Strains, Phase IV (KMG-V): Genome sequencing to study the core and pangenomes of soil and plant-associated prokaryotes.</title>
        <authorList>
            <person name="Whitman W."/>
        </authorList>
    </citation>
    <scope>NUCLEOTIDE SEQUENCE [LARGE SCALE GENOMIC DNA]</scope>
    <source>
        <strain evidence="2">MLR2-44</strain>
    </source>
</reference>
<keyword evidence="1" id="KW-0472">Membrane</keyword>
<name>A0A2W7PH59_9BURK</name>
<dbReference type="PANTHER" id="PTHR38598">
    <property type="entry name" value="INNER MEMBRANE PROTEIN YJCH"/>
    <property type="match status" value="1"/>
</dbReference>
<dbReference type="AlphaFoldDB" id="A0A2W7PH59"/>
<gene>
    <name evidence="2" type="ORF">C7416_106275</name>
</gene>